<accession>B6YXW6</accession>
<dbReference type="PANTHER" id="PTHR13174:SF3">
    <property type="entry name" value="D-GLUCURONYL C5-EPIMERASE"/>
    <property type="match status" value="1"/>
</dbReference>
<dbReference type="GO" id="GO:0047464">
    <property type="term" value="F:heparosan-N-sulfate-glucuronate 5-epimerase activity"/>
    <property type="evidence" value="ECO:0007669"/>
    <property type="project" value="InterPro"/>
</dbReference>
<reference evidence="2 3" key="1">
    <citation type="journal article" date="2008" name="J. Bacteriol.">
        <title>The complete genome sequence of Thermococcus onnurineus NA1 reveals a mixed heterotrophic and carboxydotrophic metabolism.</title>
        <authorList>
            <person name="Lee H.S."/>
            <person name="Kang S.G."/>
            <person name="Bae S.S."/>
            <person name="Lim J.K."/>
            <person name="Cho Y."/>
            <person name="Kim Y.J."/>
            <person name="Jeon J.H."/>
            <person name="Cha S.S."/>
            <person name="Kwon K.K."/>
            <person name="Kim H.T."/>
            <person name="Park C.J."/>
            <person name="Lee H.W."/>
            <person name="Kim S.I."/>
            <person name="Chun J."/>
            <person name="Colwell R.R."/>
            <person name="Kim S.J."/>
            <person name="Lee J.H."/>
        </authorList>
    </citation>
    <scope>NUCLEOTIDE SEQUENCE [LARGE SCALE GENOMIC DNA]</scope>
    <source>
        <strain evidence="2 3">NA1</strain>
    </source>
</reference>
<dbReference type="EMBL" id="CP000855">
    <property type="protein sequence ID" value="ACJ16929.1"/>
    <property type="molecule type" value="Genomic_DNA"/>
</dbReference>
<dbReference type="PATRIC" id="fig|523850.10.peg.1450"/>
<dbReference type="InterPro" id="IPR008928">
    <property type="entry name" value="6-hairpin_glycosidase_sf"/>
</dbReference>
<dbReference type="InterPro" id="IPR039721">
    <property type="entry name" value="C5-epimerase"/>
</dbReference>
<dbReference type="SUPFAM" id="SSF48208">
    <property type="entry name" value="Six-hairpin glycosidases"/>
    <property type="match status" value="1"/>
</dbReference>
<evidence type="ECO:0000313" key="3">
    <source>
        <dbReference type="Proteomes" id="UP000002727"/>
    </source>
</evidence>
<dbReference type="Pfam" id="PF06662">
    <property type="entry name" value="C5-epim_C"/>
    <property type="match status" value="1"/>
</dbReference>
<dbReference type="PANTHER" id="PTHR13174">
    <property type="entry name" value="D-GLUCURONYL C5-EPIMERASE"/>
    <property type="match status" value="1"/>
</dbReference>
<dbReference type="GO" id="GO:0015012">
    <property type="term" value="P:heparan sulfate proteoglycan biosynthetic process"/>
    <property type="evidence" value="ECO:0007669"/>
    <property type="project" value="InterPro"/>
</dbReference>
<dbReference type="GeneID" id="7018473"/>
<dbReference type="GO" id="GO:0005975">
    <property type="term" value="P:carbohydrate metabolic process"/>
    <property type="evidence" value="ECO:0007669"/>
    <property type="project" value="InterPro"/>
</dbReference>
<dbReference type="STRING" id="523850.TON_1439"/>
<evidence type="ECO:0000313" key="2">
    <source>
        <dbReference type="EMBL" id="ACJ16929.1"/>
    </source>
</evidence>
<sequence>MKRAIAALVIAFILIVSIVGFVYRGSPSKTGPLGTQITKNDGDIRIYAMIENKNAAFEMALFNIEIGDAKINETNVPMLAYTGAPGRVVFKIKGWAINWNGIEFDVSGEVTVSTEAGKTYLITLEPVHEPGIFVMRLDEKLSGVIGRDVPTTIFLEDSTAVGDTLARAGFPTELMVNKELREKYFNLWKETGNLSYLQAYRDLSYHIKTLGQMAKLGSLDGPAVRTLVLGLRATDYYYSHWSEPGRKDMILVFFNDSPYYGALKVHDGPIWSRLPFIYYTARGFNLYPVSALHWTEIYYKRGDYEAMLEILDELLPFATYGRYSGTEYAVFHIYFHFQNASVPWVSGYVQGMAAGLYALAYNLTGNETYLETARLFLNSFDLPLDQNGFVVQTKYGPWYLEYNYHPEQLVLNGHIIALQGLYHYWKVTGDERAYNLFWEGAMSVKKALPDFDTGDWSRYASIYDSSSEFYHRLHIKLLIWLYMKTGDETFLEYAKKWNEYLKERGLEPENIPRLLKEMGK</sequence>
<dbReference type="HOGENOM" id="CLU_040765_0_0_2"/>
<dbReference type="AlphaFoldDB" id="B6YXW6"/>
<organism evidence="2 3">
    <name type="scientific">Thermococcus onnurineus (strain NA1)</name>
    <dbReference type="NCBI Taxonomy" id="523850"/>
    <lineage>
        <taxon>Archaea</taxon>
        <taxon>Methanobacteriati</taxon>
        <taxon>Methanobacteriota</taxon>
        <taxon>Thermococci</taxon>
        <taxon>Thermococcales</taxon>
        <taxon>Thermococcaceae</taxon>
        <taxon>Thermococcus</taxon>
    </lineage>
</organism>
<feature type="domain" description="D-glucuronyl C5-epimerase C-terminal" evidence="1">
    <location>
        <begin position="329"/>
        <end position="499"/>
    </location>
</feature>
<dbReference type="eggNOG" id="arCOG07790">
    <property type="taxonomic scope" value="Archaea"/>
</dbReference>
<evidence type="ECO:0000259" key="1">
    <source>
        <dbReference type="Pfam" id="PF06662"/>
    </source>
</evidence>
<keyword evidence="3" id="KW-1185">Reference proteome</keyword>
<dbReference type="InterPro" id="IPR010598">
    <property type="entry name" value="C5-epim_C"/>
</dbReference>
<dbReference type="KEGG" id="ton:TON_1439"/>
<name>B6YXW6_THEON</name>
<dbReference type="Proteomes" id="UP000002727">
    <property type="component" value="Chromosome"/>
</dbReference>
<dbReference type="RefSeq" id="WP_012572401.1">
    <property type="nucleotide sequence ID" value="NC_011529.1"/>
</dbReference>
<protein>
    <submittedName>
        <fullName evidence="2">Conserved protein</fullName>
    </submittedName>
</protein>
<gene>
    <name evidence="2" type="ordered locus">TON_1439</name>
</gene>
<proteinExistence type="predicted"/>